<reference evidence="1 2" key="1">
    <citation type="submission" date="2020-02" db="EMBL/GenBank/DDBJ databases">
        <title>Ideonella bacterium strain TBM-1.</title>
        <authorList>
            <person name="Chen W.-M."/>
        </authorList>
    </citation>
    <scope>NUCLEOTIDE SEQUENCE [LARGE SCALE GENOMIC DNA]</scope>
    <source>
        <strain evidence="1 2">TBM-1</strain>
    </source>
</reference>
<dbReference type="Proteomes" id="UP000484255">
    <property type="component" value="Unassembled WGS sequence"/>
</dbReference>
<evidence type="ECO:0000313" key="2">
    <source>
        <dbReference type="Proteomes" id="UP000484255"/>
    </source>
</evidence>
<comment type="caution">
    <text evidence="1">The sequence shown here is derived from an EMBL/GenBank/DDBJ whole genome shotgun (WGS) entry which is preliminary data.</text>
</comment>
<gene>
    <name evidence="1" type="ORF">G3A44_19195</name>
</gene>
<sequence length="79" mass="8572">MEERTQISLLLSQDVKPSEIARQLGRCRARWSLVAGSVRCAACGAESRCGEQRCGWRGGLVLHILAPSTLEALGHAPRT</sequence>
<proteinExistence type="predicted"/>
<evidence type="ECO:0000313" key="1">
    <source>
        <dbReference type="EMBL" id="NDY93324.1"/>
    </source>
</evidence>
<dbReference type="AlphaFoldDB" id="A0A7C9TMM3"/>
<accession>A0A7C9TMM3</accession>
<dbReference type="EMBL" id="JAAGOH010000032">
    <property type="protein sequence ID" value="NDY93324.1"/>
    <property type="molecule type" value="Genomic_DNA"/>
</dbReference>
<name>A0A7C9TMM3_9BURK</name>
<organism evidence="1 2">
    <name type="scientific">Ideonella livida</name>
    <dbReference type="NCBI Taxonomy" id="2707176"/>
    <lineage>
        <taxon>Bacteria</taxon>
        <taxon>Pseudomonadati</taxon>
        <taxon>Pseudomonadota</taxon>
        <taxon>Betaproteobacteria</taxon>
        <taxon>Burkholderiales</taxon>
        <taxon>Sphaerotilaceae</taxon>
        <taxon>Ideonella</taxon>
    </lineage>
</organism>
<keyword evidence="2" id="KW-1185">Reference proteome</keyword>
<protein>
    <submittedName>
        <fullName evidence="1">Uncharacterized protein</fullName>
    </submittedName>
</protein>